<proteinExistence type="predicted"/>
<keyword evidence="1 4" id="KW-0808">Transferase</keyword>
<reference evidence="4 5" key="1">
    <citation type="submission" date="2016-10" db="EMBL/GenBank/DDBJ databases">
        <authorList>
            <person name="de Groot N.N."/>
        </authorList>
    </citation>
    <scope>NUCLEOTIDE SEQUENCE [LARGE SCALE GENOMIC DNA]</scope>
    <source>
        <strain evidence="4 5">DSM 17794</strain>
    </source>
</reference>
<dbReference type="AlphaFoldDB" id="A0A1I5BGH2"/>
<evidence type="ECO:0000256" key="1">
    <source>
        <dbReference type="ARBA" id="ARBA00022679"/>
    </source>
</evidence>
<evidence type="ECO:0000259" key="2">
    <source>
        <dbReference type="Pfam" id="PF00534"/>
    </source>
</evidence>
<name>A0A1I5BGH2_9FLAO</name>
<dbReference type="InterPro" id="IPR001296">
    <property type="entry name" value="Glyco_trans_1"/>
</dbReference>
<dbReference type="Pfam" id="PF13439">
    <property type="entry name" value="Glyco_transf_4"/>
    <property type="match status" value="1"/>
</dbReference>
<dbReference type="Pfam" id="PF00534">
    <property type="entry name" value="Glycos_transf_1"/>
    <property type="match status" value="1"/>
</dbReference>
<dbReference type="InterPro" id="IPR028098">
    <property type="entry name" value="Glyco_trans_4-like_N"/>
</dbReference>
<feature type="domain" description="Glycosyl transferase family 1" evidence="2">
    <location>
        <begin position="192"/>
        <end position="347"/>
    </location>
</feature>
<protein>
    <submittedName>
        <fullName evidence="4">Glycosyltransferase involved in cell wall bisynthesis</fullName>
    </submittedName>
</protein>
<dbReference type="Gene3D" id="3.40.50.2000">
    <property type="entry name" value="Glycogen Phosphorylase B"/>
    <property type="match status" value="2"/>
</dbReference>
<dbReference type="PANTHER" id="PTHR46401">
    <property type="entry name" value="GLYCOSYLTRANSFERASE WBBK-RELATED"/>
    <property type="match status" value="1"/>
</dbReference>
<keyword evidence="5" id="KW-1185">Reference proteome</keyword>
<dbReference type="RefSeq" id="WP_093409920.1">
    <property type="nucleotide sequence ID" value="NZ_FOVL01000015.1"/>
</dbReference>
<evidence type="ECO:0000313" key="5">
    <source>
        <dbReference type="Proteomes" id="UP000199153"/>
    </source>
</evidence>
<dbReference type="GO" id="GO:0016757">
    <property type="term" value="F:glycosyltransferase activity"/>
    <property type="evidence" value="ECO:0007669"/>
    <property type="project" value="InterPro"/>
</dbReference>
<accession>A0A1I5BGH2</accession>
<evidence type="ECO:0000259" key="3">
    <source>
        <dbReference type="Pfam" id="PF13439"/>
    </source>
</evidence>
<dbReference type="SUPFAM" id="SSF53756">
    <property type="entry name" value="UDP-Glycosyltransferase/glycogen phosphorylase"/>
    <property type="match status" value="1"/>
</dbReference>
<dbReference type="Proteomes" id="UP000199153">
    <property type="component" value="Unassembled WGS sequence"/>
</dbReference>
<feature type="domain" description="Glycosyltransferase subfamily 4-like N-terminal" evidence="3">
    <location>
        <begin position="13"/>
        <end position="175"/>
    </location>
</feature>
<evidence type="ECO:0000313" key="4">
    <source>
        <dbReference type="EMBL" id="SFN73767.1"/>
    </source>
</evidence>
<dbReference type="OrthoDB" id="9811239at2"/>
<dbReference type="EMBL" id="FOVL01000015">
    <property type="protein sequence ID" value="SFN73767.1"/>
    <property type="molecule type" value="Genomic_DNA"/>
</dbReference>
<dbReference type="GO" id="GO:0009103">
    <property type="term" value="P:lipopolysaccharide biosynthetic process"/>
    <property type="evidence" value="ECO:0007669"/>
    <property type="project" value="TreeGrafter"/>
</dbReference>
<organism evidence="4 5">
    <name type="scientific">Salegentibacter flavus</name>
    <dbReference type="NCBI Taxonomy" id="287099"/>
    <lineage>
        <taxon>Bacteria</taxon>
        <taxon>Pseudomonadati</taxon>
        <taxon>Bacteroidota</taxon>
        <taxon>Flavobacteriia</taxon>
        <taxon>Flavobacteriales</taxon>
        <taxon>Flavobacteriaceae</taxon>
        <taxon>Salegentibacter</taxon>
    </lineage>
</organism>
<sequence length="379" mass="43508">MRVLYIQDSLGTGGAEKSNAELWYYLREKGVKIKIVVLEHREEGIEQEILNAAFEVIFLDQGSFFHHMVQLKRIIKDYQPDLVHSILFKAAMRTRSAKLLINFKNIESLVNATYAKIRYKDPKINSKTLRIYEKLDGFSEKFGVDHFIAITQEVARHYQEHLNIKKEKISVIYRGRKENPNLNRKKELRATFTEELGLNSGGPIFIHVGRQEFQKAHLDILKAIKIADNQLFSAGAQFLFCGRKGNASAAIEEFLKDNEMKTRIKFLGHRNDIYELLAAADVFVFPSLFEGLGGSLIEAQAAGLPVICSDITVFKEVITERNALIHETNNPESLAKQLVQILSEDWKKMGEISLKNYAHNFKLEEVNKNMFDLYKNLLE</sequence>
<dbReference type="CDD" id="cd03801">
    <property type="entry name" value="GT4_PimA-like"/>
    <property type="match status" value="1"/>
</dbReference>
<dbReference type="STRING" id="287099.SAMN05660413_02366"/>
<dbReference type="PANTHER" id="PTHR46401:SF2">
    <property type="entry name" value="GLYCOSYLTRANSFERASE WBBK-RELATED"/>
    <property type="match status" value="1"/>
</dbReference>
<gene>
    <name evidence="4" type="ORF">SAMN05660413_02366</name>
</gene>